<dbReference type="PANTHER" id="PTHR45915">
    <property type="entry name" value="TRANSCRIPTION INTERMEDIARY FACTOR"/>
    <property type="match status" value="1"/>
</dbReference>
<dbReference type="PROSITE" id="PS50016">
    <property type="entry name" value="ZF_PHD_2"/>
    <property type="match status" value="1"/>
</dbReference>
<dbReference type="InterPro" id="IPR019787">
    <property type="entry name" value="Znf_PHD-finger"/>
</dbReference>
<keyword evidence="5" id="KW-0862">Zinc</keyword>
<evidence type="ECO:0000256" key="2">
    <source>
        <dbReference type="ARBA" id="ARBA00007444"/>
    </source>
</evidence>
<feature type="region of interest" description="Disordered" evidence="14">
    <location>
        <begin position="773"/>
        <end position="800"/>
    </location>
</feature>
<dbReference type="InterPro" id="IPR016177">
    <property type="entry name" value="DNA-bd_dom_sf"/>
</dbReference>
<dbReference type="PROSITE" id="PS00633">
    <property type="entry name" value="BROMODOMAIN_1"/>
    <property type="match status" value="1"/>
</dbReference>
<feature type="compositionally biased region" description="Acidic residues" evidence="14">
    <location>
        <begin position="1259"/>
        <end position="1280"/>
    </location>
</feature>
<accession>A0A5A9P1H1</accession>
<dbReference type="InterPro" id="IPR001487">
    <property type="entry name" value="Bromodomain"/>
</dbReference>
<evidence type="ECO:0000256" key="12">
    <source>
        <dbReference type="PROSITE-ProRule" id="PRU00146"/>
    </source>
</evidence>
<dbReference type="InterPro" id="IPR036427">
    <property type="entry name" value="Bromodomain-like_sf"/>
</dbReference>
<dbReference type="Pfam" id="PF00439">
    <property type="entry name" value="Bromodomain"/>
    <property type="match status" value="1"/>
</dbReference>
<evidence type="ECO:0000313" key="19">
    <source>
        <dbReference type="Proteomes" id="UP000324632"/>
    </source>
</evidence>
<keyword evidence="10" id="KW-0539">Nucleus</keyword>
<dbReference type="InterPro" id="IPR018501">
    <property type="entry name" value="DDT_dom"/>
</dbReference>
<feature type="region of interest" description="Disordered" evidence="14">
    <location>
        <begin position="1593"/>
        <end position="1612"/>
    </location>
</feature>
<feature type="region of interest" description="Disordered" evidence="14">
    <location>
        <begin position="537"/>
        <end position="625"/>
    </location>
</feature>
<dbReference type="PROSITE" id="PS50014">
    <property type="entry name" value="BROMODOMAIN_2"/>
    <property type="match status" value="1"/>
</dbReference>
<evidence type="ECO:0000259" key="17">
    <source>
        <dbReference type="PROSITE" id="PS50827"/>
    </source>
</evidence>
<dbReference type="Proteomes" id="UP000324632">
    <property type="component" value="Chromosome 10"/>
</dbReference>
<feature type="region of interest" description="Disordered" evidence="14">
    <location>
        <begin position="964"/>
        <end position="983"/>
    </location>
</feature>
<dbReference type="FunFam" id="3.30.40.10:FF:000199">
    <property type="entry name" value="Bromodomain adjacent to zinc finger domain 2B"/>
    <property type="match status" value="1"/>
</dbReference>
<feature type="compositionally biased region" description="Acidic residues" evidence="14">
    <location>
        <begin position="600"/>
        <end position="610"/>
    </location>
</feature>
<protein>
    <submittedName>
        <fullName evidence="18">Zinc finger domain protein 2B hWALp4</fullName>
    </submittedName>
</protein>
<keyword evidence="7 13" id="KW-0175">Coiled coil</keyword>
<dbReference type="EMBL" id="SOYY01000010">
    <property type="protein sequence ID" value="KAA0715455.1"/>
    <property type="molecule type" value="Genomic_DNA"/>
</dbReference>
<evidence type="ECO:0000256" key="10">
    <source>
        <dbReference type="ARBA" id="ARBA00023242"/>
    </source>
</evidence>
<dbReference type="Pfam" id="PF01429">
    <property type="entry name" value="MBD"/>
    <property type="match status" value="1"/>
</dbReference>
<evidence type="ECO:0000256" key="6">
    <source>
        <dbReference type="ARBA" id="ARBA00023015"/>
    </source>
</evidence>
<evidence type="ECO:0000256" key="11">
    <source>
        <dbReference type="PROSITE-ProRule" id="PRU00035"/>
    </source>
</evidence>
<keyword evidence="6" id="KW-0805">Transcription regulation</keyword>
<dbReference type="GO" id="GO:0003677">
    <property type="term" value="F:DNA binding"/>
    <property type="evidence" value="ECO:0007669"/>
    <property type="project" value="InterPro"/>
</dbReference>
<feature type="region of interest" description="Disordered" evidence="14">
    <location>
        <begin position="1489"/>
        <end position="1527"/>
    </location>
</feature>
<evidence type="ECO:0000256" key="8">
    <source>
        <dbReference type="ARBA" id="ARBA00023117"/>
    </source>
</evidence>
<feature type="region of interest" description="Disordered" evidence="14">
    <location>
        <begin position="314"/>
        <end position="404"/>
    </location>
</feature>
<feature type="domain" description="PHD-type" evidence="16">
    <location>
        <begin position="1876"/>
        <end position="1926"/>
    </location>
</feature>
<feature type="compositionally biased region" description="Polar residues" evidence="14">
    <location>
        <begin position="1601"/>
        <end position="1610"/>
    </location>
</feature>
<keyword evidence="9" id="KW-0804">Transcription</keyword>
<evidence type="ECO:0000259" key="15">
    <source>
        <dbReference type="PROSITE" id="PS50014"/>
    </source>
</evidence>
<dbReference type="Pfam" id="PF15613">
    <property type="entry name" value="WSD"/>
    <property type="match status" value="1"/>
</dbReference>
<feature type="domain" description="DDT" evidence="17">
    <location>
        <begin position="1049"/>
        <end position="1114"/>
    </location>
</feature>
<evidence type="ECO:0000256" key="5">
    <source>
        <dbReference type="ARBA" id="ARBA00022833"/>
    </source>
</evidence>
<feature type="region of interest" description="Disordered" evidence="14">
    <location>
        <begin position="1"/>
        <end position="38"/>
    </location>
</feature>
<dbReference type="GO" id="GO:0000785">
    <property type="term" value="C:chromatin"/>
    <property type="evidence" value="ECO:0007669"/>
    <property type="project" value="TreeGrafter"/>
</dbReference>
<dbReference type="Pfam" id="PF00628">
    <property type="entry name" value="PHD"/>
    <property type="match status" value="1"/>
</dbReference>
<gene>
    <name evidence="18" type="ORF">E1301_Tti016525</name>
</gene>
<evidence type="ECO:0000256" key="1">
    <source>
        <dbReference type="ARBA" id="ARBA00004123"/>
    </source>
</evidence>
<comment type="caution">
    <text evidence="18">The sequence shown here is derived from an EMBL/GenBank/DDBJ whole genome shotgun (WGS) entry which is preliminary data.</text>
</comment>
<dbReference type="InterPro" id="IPR001965">
    <property type="entry name" value="Znf_PHD"/>
</dbReference>
<evidence type="ECO:0000256" key="14">
    <source>
        <dbReference type="SAM" id="MobiDB-lite"/>
    </source>
</evidence>
<feature type="compositionally biased region" description="Basic and acidic residues" evidence="14">
    <location>
        <begin position="611"/>
        <end position="625"/>
    </location>
</feature>
<feature type="compositionally biased region" description="Polar residues" evidence="14">
    <location>
        <begin position="314"/>
        <end position="324"/>
    </location>
</feature>
<keyword evidence="4 12" id="KW-0863">Zinc-finger</keyword>
<dbReference type="Gene3D" id="1.20.920.10">
    <property type="entry name" value="Bromodomain-like"/>
    <property type="match status" value="1"/>
</dbReference>
<keyword evidence="19" id="KW-1185">Reference proteome</keyword>
<dbReference type="PROSITE" id="PS50827">
    <property type="entry name" value="DDT"/>
    <property type="match status" value="1"/>
</dbReference>
<dbReference type="SUPFAM" id="SSF54171">
    <property type="entry name" value="DNA-binding domain"/>
    <property type="match status" value="1"/>
</dbReference>
<keyword evidence="8 11" id="KW-0103">Bromodomain</keyword>
<comment type="subcellular location">
    <subcellularLocation>
        <location evidence="1">Nucleus</location>
    </subcellularLocation>
</comment>
<reference evidence="18 19" key="1">
    <citation type="journal article" date="2019" name="Mol. Ecol. Resour.">
        <title>Chromosome-level genome assembly of Triplophysa tibetana, a fish adapted to the harsh high-altitude environment of the Tibetan Plateau.</title>
        <authorList>
            <person name="Yang X."/>
            <person name="Liu H."/>
            <person name="Ma Z."/>
            <person name="Zou Y."/>
            <person name="Zou M."/>
            <person name="Mao Y."/>
            <person name="Li X."/>
            <person name="Wang H."/>
            <person name="Chen T."/>
            <person name="Wang W."/>
            <person name="Yang R."/>
        </authorList>
    </citation>
    <scope>NUCLEOTIDE SEQUENCE [LARGE SCALE GENOMIC DNA]</scope>
    <source>
        <strain evidence="18">TTIB1903HZAU</strain>
        <tissue evidence="18">Muscle</tissue>
    </source>
</reference>
<dbReference type="InterPro" id="IPR037374">
    <property type="entry name" value="BAZ2A/B_Bromo"/>
</dbReference>
<feature type="compositionally biased region" description="Low complexity" evidence="14">
    <location>
        <begin position="209"/>
        <end position="225"/>
    </location>
</feature>
<feature type="compositionally biased region" description="Basic and acidic residues" evidence="14">
    <location>
        <begin position="1978"/>
        <end position="1987"/>
    </location>
</feature>
<dbReference type="Gene3D" id="3.30.40.10">
    <property type="entry name" value="Zinc/RING finger domain, C3HC4 (zinc finger)"/>
    <property type="match status" value="1"/>
</dbReference>
<dbReference type="GO" id="GO:0005634">
    <property type="term" value="C:nucleus"/>
    <property type="evidence" value="ECO:0007669"/>
    <property type="project" value="UniProtKB-SubCell"/>
</dbReference>
<evidence type="ECO:0000256" key="4">
    <source>
        <dbReference type="ARBA" id="ARBA00022771"/>
    </source>
</evidence>
<feature type="compositionally biased region" description="Low complexity" evidence="14">
    <location>
        <begin position="344"/>
        <end position="398"/>
    </location>
</feature>
<dbReference type="InterPro" id="IPR013083">
    <property type="entry name" value="Znf_RING/FYVE/PHD"/>
</dbReference>
<evidence type="ECO:0000256" key="13">
    <source>
        <dbReference type="SAM" id="Coils"/>
    </source>
</evidence>
<evidence type="ECO:0000256" key="7">
    <source>
        <dbReference type="ARBA" id="ARBA00023054"/>
    </source>
</evidence>
<name>A0A5A9P1H1_9TELE</name>
<dbReference type="InterPro" id="IPR028941">
    <property type="entry name" value="WHIM2_dom"/>
</dbReference>
<dbReference type="SMART" id="SM00571">
    <property type="entry name" value="DDT"/>
    <property type="match status" value="1"/>
</dbReference>
<feature type="compositionally biased region" description="Basic and acidic residues" evidence="14">
    <location>
        <begin position="1230"/>
        <end position="1241"/>
    </location>
</feature>
<dbReference type="SUPFAM" id="SSF57903">
    <property type="entry name" value="FYVE/PHD zinc finger"/>
    <property type="match status" value="1"/>
</dbReference>
<evidence type="ECO:0000259" key="16">
    <source>
        <dbReference type="PROSITE" id="PS50016"/>
    </source>
</evidence>
<feature type="region of interest" description="Disordered" evidence="14">
    <location>
        <begin position="193"/>
        <end position="282"/>
    </location>
</feature>
<feature type="compositionally biased region" description="Basic and acidic residues" evidence="14">
    <location>
        <begin position="1941"/>
        <end position="1956"/>
    </location>
</feature>
<feature type="compositionally biased region" description="Gly residues" evidence="14">
    <location>
        <begin position="544"/>
        <end position="556"/>
    </location>
</feature>
<evidence type="ECO:0000256" key="3">
    <source>
        <dbReference type="ARBA" id="ARBA00022723"/>
    </source>
</evidence>
<dbReference type="GO" id="GO:0008270">
    <property type="term" value="F:zinc ion binding"/>
    <property type="evidence" value="ECO:0007669"/>
    <property type="project" value="UniProtKB-KW"/>
</dbReference>
<proteinExistence type="inferred from homology"/>
<feature type="compositionally biased region" description="Low complexity" evidence="14">
    <location>
        <begin position="1497"/>
        <end position="1527"/>
    </location>
</feature>
<feature type="region of interest" description="Disordered" evidence="14">
    <location>
        <begin position="1814"/>
        <end position="1834"/>
    </location>
</feature>
<feature type="domain" description="Bromo" evidence="15">
    <location>
        <begin position="2020"/>
        <end position="2090"/>
    </location>
</feature>
<keyword evidence="3" id="KW-0479">Metal-binding</keyword>
<dbReference type="CDD" id="cd05503">
    <property type="entry name" value="Bromo_BAZ2A_B_like"/>
    <property type="match status" value="1"/>
</dbReference>
<dbReference type="CDD" id="cd15545">
    <property type="entry name" value="PHD_BAZ2A_like"/>
    <property type="match status" value="1"/>
</dbReference>
<dbReference type="PANTHER" id="PTHR45915:SF1">
    <property type="entry name" value="BROMODOMAIN ADJACENT TO ZINC FINGER DOMAIN PROTEIN 2B"/>
    <property type="match status" value="1"/>
</dbReference>
<feature type="compositionally biased region" description="Polar residues" evidence="14">
    <location>
        <begin position="196"/>
        <end position="205"/>
    </location>
</feature>
<sequence length="2113" mass="235150">MESAERLEPSTAGQTPIRSKGKPRDSSPTTNDKKGHLFGMLGNHGLGVSSVSGVFPMMHHSSASLRSDFGGLGTLGMSVALSSRSQLGALPDWWRSADAQGQGSAVLFPHLLGLPALFSMPSLNQEQNLIQSRAPRLNGSVNGKGKSSPVSSAPCPVLTASDQTRISKPAINHLEDKTRLKTKGKLCRKLPVVSIKTDSQSPSNHINHDSQSASTSDSSSEALHSSDSDDLEDDDDDDDDDDQTDDSVESECAKDLRGMKKGEMQTDKKKNHHTPVSDTRDRLSFTSSHMASNPLLFQVFRPSDVPGKHTSVIQATGLPTSTNPLGLVTQPYKDRDVPLPKLLSHSSPKPVSVTPSPNPLSLSSSPKSSSLTPSPKSHSVSSSPVPASRSPSSRALSLQSDHIKSGRNNLDETLLNFSKLRQSFLPQEPMKQALSSALRGAQTKISSPSFSQTLESQNGQKSFFNHLFLPLLPMESHHSNGVQDAPLALITKPRSQNSLTPEKPLLAINSPVNLSTTGTWQTSTEPVERGRTFTSSALTSAASGGNGCKSGRGGVTRGRETPMGQFRGVESDLASSNDSEDSLIDDEDDASNDSLSDSDSNLDSDSDDEDDAKHEDVDSDMEVERMPLKPFSSSLDTSFGRTTSPVPLNLQVHKTPAVGVPTIVSTFREPTNHNSTFTSDGVATAPGKRRKATDETALRKPLEYGWQRETRITNTCGRLRGSVAYYAPCGRKIKHAKIKVGDFYEARDGPQGAQWYLLKEEEVDGRILAMEGRRGRPRNPKRSGVPAVSSSHSSMRVCGVDESKADGLSVSEVKLLRRLEAQEIARQAAQMKLIRKLEKQALARAAKEARRQQAIMQAEERKKQKEHMKVLKQQEKIKRIQQIRMEKEFRAQQILEAKRKRKEEAANARMLEAEKRMKEKELRRQQAVILKLQELERHRLDMVWERERHRQHVMLLKTMEARKKAEEKERVKQEKRDEKRINKQRRQELRRLELEMSRELNKPNEDMCLSDHEVNHITTAHSPALCIDDLKRHFTRKSLSRIPGLVLPGGCFADCLMVMQFLRCFGKVLGFDISAEVPSLAVLQAGLLNVGDHMTFIQDLLVRMLSAALSDPGLPTGYRVKTALGEHVTNVRLDRDNVSEVLQIYMEAQCGQTDLAPLAESLMTKAFQAHAPSQKASILAFLANELTCSKSVISEIDRNIDSMTSLRREKWLVEGNLRKLKRVHSKRTGKRESNGGLEERQTLNTPATGRKRKRKSGESEDDDEEEDEDSEEQGEDDEEDFGGKRGKKADACEEEEEGNQTSSIEDLEKQIEKLSKQQSQVRRKLFEVSHSLGSVMFGQDRYKRRYWVLPQCGGVFVEATERSEGPDGLQREMVRLKTASLIQVKEERLETPKESRLNAHPDVKHEPASLNEVDSLNLFLQKPGSFSKLGKLLEVAMMSDETKQTALPSSPAPVPSTYLRHANQQLHKVLTGRNSHWFSLLPRSPCDGLSLTDGPETLPHSTSSSPQTSSGWVPSPSATSPAVSAGPNSAAGISNFSLMPLGMKSCMSVMDLPFCSWSNGNISSSEVSMAPLLGGLYPPTEVSRDVNPFLNTRRRDYPTSPGENPLSTPSPAIEMSKHQDYPLPHPVPKEMLSGWWRVRDIDELRSIEKACHSRGIRERALQKQLQKHMDHIYQLCAKNRDVTVIESSELETHQISEDTVYSWCVDEQVMDVDIGVLQKVEELELRVTSANLQVKGWTPPAAQSHSEHLVYHEHKPVIENNQSDDRSDYGIVRHPNNPLDIAVMRLEQLERNIERRYLKSPLNSGVQIRTSHTGMVTAPPTAPSPTGDDEDGVEEDLSPALKQWRKALGEVRSSSQLSMCIQQLHKSIDWDKFIMKVYCQICNRGENEDLLLLCDGCDGSCHTYCHKPKITSIPSGDWFCPACVSRANSRSLKSRKPSNRSSEELKKLSEVKRDGKASATGETSEDESGRASSSPSKVSKETKKTEDPSTGPVECVKQVTTARDDSKDVTICRILLAELESHQDAWPFMRPVDRKSVPGYRKVIRKPMDFSTIREKLTNSQYLNLETFIIDVNLVFDNCERFNEDHSDIGRAGHTMRRFFHSRWTELLKQNLT</sequence>
<evidence type="ECO:0000313" key="18">
    <source>
        <dbReference type="EMBL" id="KAA0715455.1"/>
    </source>
</evidence>
<feature type="compositionally biased region" description="Basic and acidic residues" evidence="14">
    <location>
        <begin position="251"/>
        <end position="268"/>
    </location>
</feature>
<dbReference type="SMART" id="SM00297">
    <property type="entry name" value="BROMO"/>
    <property type="match status" value="1"/>
</dbReference>
<feature type="compositionally biased region" description="Acidic residues" evidence="14">
    <location>
        <begin position="578"/>
        <end position="591"/>
    </location>
</feature>
<feature type="coiled-coil region" evidence="13">
    <location>
        <begin position="839"/>
        <end position="928"/>
    </location>
</feature>
<dbReference type="InterPro" id="IPR011011">
    <property type="entry name" value="Znf_FYVE_PHD"/>
</dbReference>
<dbReference type="SUPFAM" id="SSF47370">
    <property type="entry name" value="Bromodomain"/>
    <property type="match status" value="1"/>
</dbReference>
<organism evidence="18 19">
    <name type="scientific">Triplophysa tibetana</name>
    <dbReference type="NCBI Taxonomy" id="1572043"/>
    <lineage>
        <taxon>Eukaryota</taxon>
        <taxon>Metazoa</taxon>
        <taxon>Chordata</taxon>
        <taxon>Craniata</taxon>
        <taxon>Vertebrata</taxon>
        <taxon>Euteleostomi</taxon>
        <taxon>Actinopterygii</taxon>
        <taxon>Neopterygii</taxon>
        <taxon>Teleostei</taxon>
        <taxon>Ostariophysi</taxon>
        <taxon>Cypriniformes</taxon>
        <taxon>Nemacheilidae</taxon>
        <taxon>Triplophysa</taxon>
    </lineage>
</organism>
<feature type="region of interest" description="Disordered" evidence="14">
    <location>
        <begin position="1931"/>
        <end position="1998"/>
    </location>
</feature>
<feature type="compositionally biased region" description="Acidic residues" evidence="14">
    <location>
        <begin position="228"/>
        <end position="249"/>
    </location>
</feature>
<dbReference type="InterPro" id="IPR018359">
    <property type="entry name" value="Bromodomain_CS"/>
</dbReference>
<feature type="region of interest" description="Disordered" evidence="14">
    <location>
        <begin position="1222"/>
        <end position="1306"/>
    </location>
</feature>
<dbReference type="SMART" id="SM00249">
    <property type="entry name" value="PHD"/>
    <property type="match status" value="1"/>
</dbReference>
<dbReference type="PRINTS" id="PR00503">
    <property type="entry name" value="BROMODOMAIN"/>
</dbReference>
<comment type="similarity">
    <text evidence="2">Belongs to the WAL family.</text>
</comment>
<feature type="region of interest" description="Disordered" evidence="14">
    <location>
        <begin position="136"/>
        <end position="156"/>
    </location>
</feature>
<dbReference type="Pfam" id="PF02791">
    <property type="entry name" value="DDT"/>
    <property type="match status" value="1"/>
</dbReference>
<dbReference type="InterPro" id="IPR001739">
    <property type="entry name" value="Methyl_CpG_DNA-bd"/>
</dbReference>
<evidence type="ECO:0000256" key="9">
    <source>
        <dbReference type="ARBA" id="ARBA00023163"/>
    </source>
</evidence>